<evidence type="ECO:0000256" key="8">
    <source>
        <dbReference type="SAM" id="MobiDB-lite"/>
    </source>
</evidence>
<comment type="domain">
    <text evidence="7">Contains large globular domains required for ATP hydrolysis at each terminus and a third globular domain forming a flexible hinge near the middle of the molecule. These domains are separated by coiled-coil structures.</text>
</comment>
<dbReference type="GO" id="GO:0007062">
    <property type="term" value="P:sister chromatid cohesion"/>
    <property type="evidence" value="ECO:0007669"/>
    <property type="project" value="InterPro"/>
</dbReference>
<dbReference type="InterPro" id="IPR024704">
    <property type="entry name" value="SMC"/>
</dbReference>
<feature type="binding site" evidence="7">
    <location>
        <begin position="32"/>
        <end position="39"/>
    </location>
    <ligand>
        <name>ATP</name>
        <dbReference type="ChEBI" id="CHEBI:30616"/>
    </ligand>
</feature>
<keyword evidence="6 7" id="KW-0238">DNA-binding</keyword>
<evidence type="ECO:0000256" key="6">
    <source>
        <dbReference type="ARBA" id="ARBA00023125"/>
    </source>
</evidence>
<dbReference type="GO" id="GO:0005737">
    <property type="term" value="C:cytoplasm"/>
    <property type="evidence" value="ECO:0007669"/>
    <property type="project" value="UniProtKB-SubCell"/>
</dbReference>
<dbReference type="Gene3D" id="1.10.287.1490">
    <property type="match status" value="1"/>
</dbReference>
<evidence type="ECO:0000313" key="10">
    <source>
        <dbReference type="EMBL" id="RGS38316.1"/>
    </source>
</evidence>
<comment type="subcellular location">
    <subcellularLocation>
        <location evidence="1 7">Cytoplasm</location>
    </subcellularLocation>
</comment>
<dbReference type="SUPFAM" id="SSF52540">
    <property type="entry name" value="P-loop containing nucleoside triphosphate hydrolases"/>
    <property type="match status" value="1"/>
</dbReference>
<keyword evidence="2 7" id="KW-0963">Cytoplasm</keyword>
<dbReference type="SUPFAM" id="SSF75553">
    <property type="entry name" value="Smc hinge domain"/>
    <property type="match status" value="1"/>
</dbReference>
<evidence type="ECO:0000256" key="1">
    <source>
        <dbReference type="ARBA" id="ARBA00004496"/>
    </source>
</evidence>
<dbReference type="GO" id="GO:0007059">
    <property type="term" value="P:chromosome segregation"/>
    <property type="evidence" value="ECO:0007669"/>
    <property type="project" value="UniProtKB-UniRule"/>
</dbReference>
<dbReference type="PANTHER" id="PTHR43977">
    <property type="entry name" value="STRUCTURAL MAINTENANCE OF CHROMOSOMES PROTEIN 3"/>
    <property type="match status" value="1"/>
</dbReference>
<dbReference type="CDD" id="cd03278">
    <property type="entry name" value="ABC_SMC_barmotin"/>
    <property type="match status" value="1"/>
</dbReference>
<dbReference type="InterPro" id="IPR027417">
    <property type="entry name" value="P-loop_NTPase"/>
</dbReference>
<feature type="domain" description="SMC hinge" evidence="9">
    <location>
        <begin position="521"/>
        <end position="637"/>
    </location>
</feature>
<dbReference type="GO" id="GO:0016887">
    <property type="term" value="F:ATP hydrolysis activity"/>
    <property type="evidence" value="ECO:0007669"/>
    <property type="project" value="InterPro"/>
</dbReference>
<dbReference type="GO" id="GO:0030261">
    <property type="term" value="P:chromosome condensation"/>
    <property type="evidence" value="ECO:0007669"/>
    <property type="project" value="InterPro"/>
</dbReference>
<proteinExistence type="inferred from homology"/>
<feature type="coiled-coil region" evidence="7">
    <location>
        <begin position="167"/>
        <end position="201"/>
    </location>
</feature>
<dbReference type="Gene3D" id="3.30.70.1620">
    <property type="match status" value="1"/>
</dbReference>
<dbReference type="OrthoDB" id="9808768at2"/>
<dbReference type="Gene3D" id="3.40.50.300">
    <property type="entry name" value="P-loop containing nucleotide triphosphate hydrolases"/>
    <property type="match status" value="2"/>
</dbReference>
<dbReference type="SMART" id="SM00968">
    <property type="entry name" value="SMC_hinge"/>
    <property type="match status" value="1"/>
</dbReference>
<comment type="subunit">
    <text evidence="7">Homodimer.</text>
</comment>
<evidence type="ECO:0000313" key="11">
    <source>
        <dbReference type="Proteomes" id="UP000283295"/>
    </source>
</evidence>
<dbReference type="HAMAP" id="MF_01894">
    <property type="entry name" value="Smc_prok"/>
    <property type="match status" value="1"/>
</dbReference>
<dbReference type="InterPro" id="IPR036277">
    <property type="entry name" value="SMC_hinge_sf"/>
</dbReference>
<feature type="coiled-coil region" evidence="7">
    <location>
        <begin position="671"/>
        <end position="922"/>
    </location>
</feature>
<dbReference type="Proteomes" id="UP000283295">
    <property type="component" value="Unassembled WGS sequence"/>
</dbReference>
<dbReference type="EMBL" id="QRVK01000039">
    <property type="protein sequence ID" value="RGS38316.1"/>
    <property type="molecule type" value="Genomic_DNA"/>
</dbReference>
<name>A0A3R5YSS8_9FIRM</name>
<dbReference type="Pfam" id="PF02463">
    <property type="entry name" value="SMC_N"/>
    <property type="match status" value="1"/>
</dbReference>
<sequence>MYLKSIEVNGFKSFANKIVFKFNHGITCIVGPNGSGKSNVADAVRWVLGEQSAKSLRGSKMEDVIFSGTQLRKPQGSAYVAITLDNSDHSLPIDYGEVTVARRVYRSGESEYLINGTVSRLKDVYSLFFDTGIGKEGYSIIGQGQIEKILNGKPEERRELFDEAAGIVKFKKNKAATEKALEAERDNLSRVNDILKELEKQVGPLKEQSETARKYLAFKSELKNLDVNAFLLEIEKLRADLERDQARLEIVNDDIEENRNLYEQTKEEYEQIENTIEQLNSVIDSSKNEIHEGRLAKERAEGEINVINQQIITLKMNDKNIHEQIDRINAQIEAGERELAEYTSQKDNLDDSSSDVENELQEARKQSEKMSRYIEECQQEIENCKTDIIEYVHESGTLQAKVGRYDAMLENINFRKTQLNQRLLQSKSDDAGDRKEFEDLSNQLTELEESVKSVLADLDNATEQLEDNQSRNKTNRELIHNTNEKLSATRSKMEALRNITERYGGYGNSIRRVMEQKQHNPGIIGVVADIVTVKQQYEVAVETALGGSIQNIVTEDDATAKRMISYLKSNKLGRATFLPLNTITDRGSIRNDVLKEKGVIGVASDLVDVDPKFSILARNLLGRIIVVDNIDNALAVARKNNQSLRLVTIEGELINPGGSLTGGAFRNSSNLLGRKRELDELKEQIEHLKGTATRAAKLDEELKASREQLRQDIDKYNSELQKAYLMKNTLTMSLNQVKEKLAESEKMTASIEKEMSELNNQIAEINNNKNSLADNNKKHEAMRLEAEARVDELESHSQENKDKLAAANAKVSELMIKFNSIKQRDDFIVENIRRINIDLEKNREELESFTSRVETSFAEITELENKIESIRSDIESRSGSITENEDKVAEFSAKREELQQSHKEFFAKREELSEKIAGLEKDSYKLTSIIEKSSEKSDELSSYMWEEYEITYSAAKELRDEKLPELPALKKEITAVKAKIKSLGDVNVNAIDDYKEVSERYEFLKEQHDDIVSAETNLVNIIAELEKNMQQQFAEKFKEIQVMFDKVFKELFGGGRGALELVDSDDLLETGIRIIAQPPGKKLQNMMQLSGGEKSLTAIALLFAIQSLKPSPFCLLDEIEAALDDSNVRRFAQYLNRLTKDTQFIVISHRKGTMEAADILYGITMQEKGVSTLVSVNLIENDLDK</sequence>
<reference evidence="10 11" key="1">
    <citation type="submission" date="2018-08" db="EMBL/GenBank/DDBJ databases">
        <title>A genome reference for cultivated species of the human gut microbiota.</title>
        <authorList>
            <person name="Zou Y."/>
            <person name="Xue W."/>
            <person name="Luo G."/>
        </authorList>
    </citation>
    <scope>NUCLEOTIDE SEQUENCE [LARGE SCALE GENOMIC DNA]</scope>
    <source>
        <strain evidence="10 11">AF22-21</strain>
    </source>
</reference>
<evidence type="ECO:0000256" key="5">
    <source>
        <dbReference type="ARBA" id="ARBA00023054"/>
    </source>
</evidence>
<evidence type="ECO:0000256" key="4">
    <source>
        <dbReference type="ARBA" id="ARBA00022840"/>
    </source>
</evidence>
<dbReference type="InterPro" id="IPR003395">
    <property type="entry name" value="RecF/RecN/SMC_N"/>
</dbReference>
<dbReference type="InterPro" id="IPR011890">
    <property type="entry name" value="SMC_prok"/>
</dbReference>
<dbReference type="GO" id="GO:0003677">
    <property type="term" value="F:DNA binding"/>
    <property type="evidence" value="ECO:0007669"/>
    <property type="project" value="UniProtKB-UniRule"/>
</dbReference>
<dbReference type="Pfam" id="PF06470">
    <property type="entry name" value="SMC_hinge"/>
    <property type="match status" value="1"/>
</dbReference>
<keyword evidence="5 7" id="KW-0175">Coiled coil</keyword>
<comment type="caution">
    <text evidence="10">The sequence shown here is derived from an EMBL/GenBank/DDBJ whole genome shotgun (WGS) entry which is preliminary data.</text>
</comment>
<dbReference type="GO" id="GO:0005694">
    <property type="term" value="C:chromosome"/>
    <property type="evidence" value="ECO:0007669"/>
    <property type="project" value="InterPro"/>
</dbReference>
<keyword evidence="4 7" id="KW-0067">ATP-binding</keyword>
<dbReference type="FunFam" id="3.40.50.300:FF:000901">
    <property type="entry name" value="Chromosome partition protein Smc"/>
    <property type="match status" value="1"/>
</dbReference>
<keyword evidence="3 7" id="KW-0547">Nucleotide-binding</keyword>
<evidence type="ECO:0000256" key="3">
    <source>
        <dbReference type="ARBA" id="ARBA00022741"/>
    </source>
</evidence>
<comment type="similarity">
    <text evidence="7">Belongs to the SMC family.</text>
</comment>
<dbReference type="AlphaFoldDB" id="A0A3R5YSS8"/>
<dbReference type="PIRSF" id="PIRSF005719">
    <property type="entry name" value="SMC"/>
    <property type="match status" value="1"/>
</dbReference>
<feature type="compositionally biased region" description="Acidic residues" evidence="8">
    <location>
        <begin position="350"/>
        <end position="360"/>
    </location>
</feature>
<evidence type="ECO:0000256" key="7">
    <source>
        <dbReference type="HAMAP-Rule" id="MF_01894"/>
    </source>
</evidence>
<gene>
    <name evidence="7 10" type="primary">smc</name>
    <name evidence="10" type="ORF">DWX94_11875</name>
</gene>
<comment type="function">
    <text evidence="7">Required for chromosome condensation and partitioning.</text>
</comment>
<dbReference type="FunFam" id="3.40.50.300:FF:000984">
    <property type="entry name" value="Chromosome partition protein Smc"/>
    <property type="match status" value="1"/>
</dbReference>
<dbReference type="InterPro" id="IPR010935">
    <property type="entry name" value="SMC_hinge"/>
</dbReference>
<accession>A0A3R5YSS8</accession>
<organism evidence="10 11">
    <name type="scientific">Coprococcus eutactus</name>
    <dbReference type="NCBI Taxonomy" id="33043"/>
    <lineage>
        <taxon>Bacteria</taxon>
        <taxon>Bacillati</taxon>
        <taxon>Bacillota</taxon>
        <taxon>Clostridia</taxon>
        <taxon>Lachnospirales</taxon>
        <taxon>Lachnospiraceae</taxon>
        <taxon>Coprococcus</taxon>
    </lineage>
</organism>
<dbReference type="NCBIfam" id="TIGR02168">
    <property type="entry name" value="SMC_prok_B"/>
    <property type="match status" value="1"/>
</dbReference>
<feature type="region of interest" description="Disordered" evidence="8">
    <location>
        <begin position="342"/>
        <end position="364"/>
    </location>
</feature>
<feature type="coiled-coil region" evidence="7">
    <location>
        <begin position="437"/>
        <end position="499"/>
    </location>
</feature>
<evidence type="ECO:0000256" key="2">
    <source>
        <dbReference type="ARBA" id="ARBA00022490"/>
    </source>
</evidence>
<dbReference type="GO" id="GO:0005524">
    <property type="term" value="F:ATP binding"/>
    <property type="evidence" value="ECO:0007669"/>
    <property type="project" value="UniProtKB-UniRule"/>
</dbReference>
<protein>
    <recommendedName>
        <fullName evidence="7">Chromosome partition protein Smc</fullName>
    </recommendedName>
</protein>
<dbReference type="GO" id="GO:0006260">
    <property type="term" value="P:DNA replication"/>
    <property type="evidence" value="ECO:0007669"/>
    <property type="project" value="UniProtKB-UniRule"/>
</dbReference>
<evidence type="ECO:0000259" key="9">
    <source>
        <dbReference type="SMART" id="SM00968"/>
    </source>
</evidence>
<dbReference type="Gene3D" id="1.20.1060.20">
    <property type="match status" value="1"/>
</dbReference>